<dbReference type="AlphaFoldDB" id="A0A7J6BCE4"/>
<comment type="similarity">
    <text evidence="1">Belongs to the FAM228 family.</text>
</comment>
<dbReference type="InterPro" id="IPR040046">
    <property type="entry name" value="FAM228"/>
</dbReference>
<proteinExistence type="inferred from homology"/>
<evidence type="ECO:0000313" key="3">
    <source>
        <dbReference type="Proteomes" id="UP000593565"/>
    </source>
</evidence>
<organism evidence="2 3">
    <name type="scientific">Ameiurus melas</name>
    <name type="common">Black bullhead</name>
    <name type="synonym">Silurus melas</name>
    <dbReference type="NCBI Taxonomy" id="219545"/>
    <lineage>
        <taxon>Eukaryota</taxon>
        <taxon>Metazoa</taxon>
        <taxon>Chordata</taxon>
        <taxon>Craniata</taxon>
        <taxon>Vertebrata</taxon>
        <taxon>Euteleostomi</taxon>
        <taxon>Actinopterygii</taxon>
        <taxon>Neopterygii</taxon>
        <taxon>Teleostei</taxon>
        <taxon>Ostariophysi</taxon>
        <taxon>Siluriformes</taxon>
        <taxon>Ictaluridae</taxon>
        <taxon>Ameiurus</taxon>
    </lineage>
</organism>
<protein>
    <recommendedName>
        <fullName evidence="4">Protein FAM228B</fullName>
    </recommendedName>
</protein>
<evidence type="ECO:0000256" key="1">
    <source>
        <dbReference type="ARBA" id="ARBA00007753"/>
    </source>
</evidence>
<dbReference type="Proteomes" id="UP000593565">
    <property type="component" value="Unassembled WGS sequence"/>
</dbReference>
<dbReference type="PANTHER" id="PTHR28584:SF1">
    <property type="entry name" value="PROTEIN FAM228B"/>
    <property type="match status" value="1"/>
</dbReference>
<keyword evidence="3" id="KW-1185">Reference proteome</keyword>
<evidence type="ECO:0008006" key="4">
    <source>
        <dbReference type="Google" id="ProtNLM"/>
    </source>
</evidence>
<gene>
    <name evidence="2" type="ORF">AMELA_G00016230</name>
</gene>
<name>A0A7J6BCE4_AMEME</name>
<dbReference type="PANTHER" id="PTHR28584">
    <property type="entry name" value="FAMILY WITH SEQUENCE SIMILARITY 228 MEMBER A"/>
    <property type="match status" value="1"/>
</dbReference>
<reference evidence="2 3" key="1">
    <citation type="submission" date="2020-02" db="EMBL/GenBank/DDBJ databases">
        <title>A chromosome-scale genome assembly of the black bullhead catfish (Ameiurus melas).</title>
        <authorList>
            <person name="Wen M."/>
            <person name="Zham M."/>
            <person name="Cabau C."/>
            <person name="Klopp C."/>
            <person name="Donnadieu C."/>
            <person name="Roques C."/>
            <person name="Bouchez O."/>
            <person name="Lampietro C."/>
            <person name="Jouanno E."/>
            <person name="Herpin A."/>
            <person name="Louis A."/>
            <person name="Berthelot C."/>
            <person name="Parey E."/>
            <person name="Roest-Crollius H."/>
            <person name="Braasch I."/>
            <person name="Postlethwait J."/>
            <person name="Robinson-Rechavi M."/>
            <person name="Echchiki A."/>
            <person name="Begum T."/>
            <person name="Montfort J."/>
            <person name="Schartl M."/>
            <person name="Bobe J."/>
            <person name="Guiguen Y."/>
        </authorList>
    </citation>
    <scope>NUCLEOTIDE SEQUENCE [LARGE SCALE GENOMIC DNA]</scope>
    <source>
        <strain evidence="2">M_S1</strain>
        <tissue evidence="2">Blood</tissue>
    </source>
</reference>
<accession>A0A7J6BCE4</accession>
<dbReference type="EMBL" id="JAAGNN010000002">
    <property type="protein sequence ID" value="KAF4092029.1"/>
    <property type="molecule type" value="Genomic_DNA"/>
</dbReference>
<sequence length="252" mass="29096">MLTKRRKDYSGVITLHRPVPPHLLHHTSPGSVGQKSSSVLECPYVTRVPPKSSRVVRRPGTESDTARALFHCSVKPPQDQFVSERREADAITQPLLDTENRFVEDLERFLNHSDELRARRRELLHKRWTECVWWPVQRSVTRRYYEGAEPAKTTHAGYVDYSAKVSTASLKDPLFVHSRSRIWEKRVVLHCQTGRVGCQWVASEEEQSRNERDLYTGSRSQGPVYMATADGRCYRPECWSAIGLSRRYSLES</sequence>
<evidence type="ECO:0000313" key="2">
    <source>
        <dbReference type="EMBL" id="KAF4092029.1"/>
    </source>
</evidence>
<comment type="caution">
    <text evidence="2">The sequence shown here is derived from an EMBL/GenBank/DDBJ whole genome shotgun (WGS) entry which is preliminary data.</text>
</comment>